<dbReference type="EMBL" id="KN832208">
    <property type="protein sequence ID" value="KIN93164.1"/>
    <property type="molecule type" value="Genomic_DNA"/>
</dbReference>
<dbReference type="InParanoid" id="A0A0C3MW57"/>
<dbReference type="AlphaFoldDB" id="A0A0C3MW57"/>
<evidence type="ECO:0000313" key="4">
    <source>
        <dbReference type="Proteomes" id="UP000054217"/>
    </source>
</evidence>
<keyword evidence="4" id="KW-1185">Reference proteome</keyword>
<dbReference type="OrthoDB" id="2692223at2759"/>
<feature type="coiled-coil region" evidence="1">
    <location>
        <begin position="83"/>
        <end position="110"/>
    </location>
</feature>
<keyword evidence="1" id="KW-0175">Coiled coil</keyword>
<organism evidence="3 4">
    <name type="scientific">Pisolithus tinctorius Marx 270</name>
    <dbReference type="NCBI Taxonomy" id="870435"/>
    <lineage>
        <taxon>Eukaryota</taxon>
        <taxon>Fungi</taxon>
        <taxon>Dikarya</taxon>
        <taxon>Basidiomycota</taxon>
        <taxon>Agaricomycotina</taxon>
        <taxon>Agaricomycetes</taxon>
        <taxon>Agaricomycetidae</taxon>
        <taxon>Boletales</taxon>
        <taxon>Sclerodermatineae</taxon>
        <taxon>Pisolithaceae</taxon>
        <taxon>Pisolithus</taxon>
    </lineage>
</organism>
<name>A0A0C3MW57_PISTI</name>
<evidence type="ECO:0000256" key="1">
    <source>
        <dbReference type="SAM" id="Coils"/>
    </source>
</evidence>
<gene>
    <name evidence="3" type="ORF">M404DRAFT_36330</name>
</gene>
<dbReference type="Proteomes" id="UP000054217">
    <property type="component" value="Unassembled WGS sequence"/>
</dbReference>
<sequence>MAAGRNFKEKIDNFLAMHNSIIASANLVSIQRPSQSSNSSRGHDTPPHLVSTMFFTNEESAEFQVDLHPSSYLIDEELESNANEEDQRALARAYAQVEELKNNIKKKATRFDSVEILAHCQRNPATSPAPANASSAPRPVVNSVPNDPVHVTENPTVSKTPAVSNPTDPRKSKPTTIPTPQFRYQSSFNEVAATRHLVNQVLEAKMEISTKDLLAVSPEIHKQVRELAATKKITIGSLETVSEAVASPTWASYEQFWVRDVEGKCVGLATAPLCAVDGILMDKLHVECILDSGCQVHDS</sequence>
<protein>
    <submittedName>
        <fullName evidence="3">Uncharacterized protein</fullName>
    </submittedName>
</protein>
<evidence type="ECO:0000313" key="3">
    <source>
        <dbReference type="EMBL" id="KIN93164.1"/>
    </source>
</evidence>
<reference evidence="3 4" key="1">
    <citation type="submission" date="2014-04" db="EMBL/GenBank/DDBJ databases">
        <authorList>
            <consortium name="DOE Joint Genome Institute"/>
            <person name="Kuo A."/>
            <person name="Kohler A."/>
            <person name="Costa M.D."/>
            <person name="Nagy L.G."/>
            <person name="Floudas D."/>
            <person name="Copeland A."/>
            <person name="Barry K.W."/>
            <person name="Cichocki N."/>
            <person name="Veneault-Fourrey C."/>
            <person name="LaButti K."/>
            <person name="Lindquist E.A."/>
            <person name="Lipzen A."/>
            <person name="Lundell T."/>
            <person name="Morin E."/>
            <person name="Murat C."/>
            <person name="Sun H."/>
            <person name="Tunlid A."/>
            <person name="Henrissat B."/>
            <person name="Grigoriev I.V."/>
            <person name="Hibbett D.S."/>
            <person name="Martin F."/>
            <person name="Nordberg H.P."/>
            <person name="Cantor M.N."/>
            <person name="Hua S.X."/>
        </authorList>
    </citation>
    <scope>NUCLEOTIDE SEQUENCE [LARGE SCALE GENOMIC DNA]</scope>
    <source>
        <strain evidence="3 4">Marx 270</strain>
    </source>
</reference>
<dbReference type="HOGENOM" id="CLU_003921_1_0_1"/>
<accession>A0A0C3MW57</accession>
<evidence type="ECO:0000256" key="2">
    <source>
        <dbReference type="SAM" id="MobiDB-lite"/>
    </source>
</evidence>
<feature type="compositionally biased region" description="Low complexity" evidence="2">
    <location>
        <begin position="123"/>
        <end position="139"/>
    </location>
</feature>
<reference evidence="4" key="2">
    <citation type="submission" date="2015-01" db="EMBL/GenBank/DDBJ databases">
        <title>Evolutionary Origins and Diversification of the Mycorrhizal Mutualists.</title>
        <authorList>
            <consortium name="DOE Joint Genome Institute"/>
            <consortium name="Mycorrhizal Genomics Consortium"/>
            <person name="Kohler A."/>
            <person name="Kuo A."/>
            <person name="Nagy L.G."/>
            <person name="Floudas D."/>
            <person name="Copeland A."/>
            <person name="Barry K.W."/>
            <person name="Cichocki N."/>
            <person name="Veneault-Fourrey C."/>
            <person name="LaButti K."/>
            <person name="Lindquist E.A."/>
            <person name="Lipzen A."/>
            <person name="Lundell T."/>
            <person name="Morin E."/>
            <person name="Murat C."/>
            <person name="Riley R."/>
            <person name="Ohm R."/>
            <person name="Sun H."/>
            <person name="Tunlid A."/>
            <person name="Henrissat B."/>
            <person name="Grigoriev I.V."/>
            <person name="Hibbett D.S."/>
            <person name="Martin F."/>
        </authorList>
    </citation>
    <scope>NUCLEOTIDE SEQUENCE [LARGE SCALE GENOMIC DNA]</scope>
    <source>
        <strain evidence="4">Marx 270</strain>
    </source>
</reference>
<feature type="region of interest" description="Disordered" evidence="2">
    <location>
        <begin position="123"/>
        <end position="181"/>
    </location>
</feature>
<dbReference type="STRING" id="870435.A0A0C3MW57"/>
<feature type="compositionally biased region" description="Polar residues" evidence="2">
    <location>
        <begin position="153"/>
        <end position="167"/>
    </location>
</feature>
<proteinExistence type="predicted"/>